<sequence length="373" mass="42804">MEQDKFMKILYCITRSTWGGAQENIWELIKNQVKLKNQAILVVGDNGDLAQKVRKNLPDVKVIILPCLQRSIDPRKDITSILKLRKIIKNENPNIVHLHSSKAGVIGRIASRNLKCKVIFTVHGWSFTDGIESTKKKAVYRFIERRMEPLTDRYICVSKFDYNIGIRDKVIKNPKKAYVVYNGVALKKRKKTKVVSNSPVKFVMTARFSKQKDQISLIKAFKATSCFNWKLTFVGDGPTIKKAKNLVSTYNLKDKINFVGFQDDVDSFLVKNNIFVLSTHYEGLPISIIEAMSYSLPIIASNVGGDSELVKDKENGFLVNDPKDFTRAIEYFCRYPEKANEMGNKSFRLFLRKFTLDSFLSNTQRVYEDVIKE</sequence>
<proteinExistence type="predicted"/>
<dbReference type="Proteomes" id="UP000196293">
    <property type="component" value="Unassembled WGS sequence"/>
</dbReference>
<dbReference type="AlphaFoldDB" id="A0A1Y4UC97"/>
<dbReference type="Pfam" id="PF13439">
    <property type="entry name" value="Glyco_transf_4"/>
    <property type="match status" value="1"/>
</dbReference>
<gene>
    <name evidence="4" type="ORF">B5E44_09440</name>
    <name evidence="3" type="ORF">B5E59_09510</name>
</gene>
<accession>A0A1Y4UC97</accession>
<dbReference type="PANTHER" id="PTHR12526">
    <property type="entry name" value="GLYCOSYLTRANSFERASE"/>
    <property type="match status" value="1"/>
</dbReference>
<dbReference type="Pfam" id="PF00534">
    <property type="entry name" value="Glycos_transf_1"/>
    <property type="match status" value="1"/>
</dbReference>
<protein>
    <recommendedName>
        <fullName evidence="7">Glycosyl transferase family 1</fullName>
    </recommendedName>
</protein>
<dbReference type="EMBL" id="NFLZ01000036">
    <property type="protein sequence ID" value="OUQ74543.1"/>
    <property type="molecule type" value="Genomic_DNA"/>
</dbReference>
<dbReference type="Gene3D" id="3.40.50.2000">
    <property type="entry name" value="Glycogen Phosphorylase B"/>
    <property type="match status" value="2"/>
</dbReference>
<evidence type="ECO:0000259" key="2">
    <source>
        <dbReference type="Pfam" id="PF13439"/>
    </source>
</evidence>
<dbReference type="PANTHER" id="PTHR12526:SF630">
    <property type="entry name" value="GLYCOSYLTRANSFERASE"/>
    <property type="match status" value="1"/>
</dbReference>
<dbReference type="Proteomes" id="UP000195859">
    <property type="component" value="Unassembled WGS sequence"/>
</dbReference>
<feature type="domain" description="Glycosyltransferase subfamily 4-like N-terminal" evidence="2">
    <location>
        <begin position="18"/>
        <end position="186"/>
    </location>
</feature>
<evidence type="ECO:0000313" key="4">
    <source>
        <dbReference type="EMBL" id="OUQ74543.1"/>
    </source>
</evidence>
<evidence type="ECO:0000259" key="1">
    <source>
        <dbReference type="Pfam" id="PF00534"/>
    </source>
</evidence>
<name>A0A1Y4UC97_9LACO</name>
<dbReference type="SUPFAM" id="SSF53756">
    <property type="entry name" value="UDP-Glycosyltransferase/glycogen phosphorylase"/>
    <property type="match status" value="1"/>
</dbReference>
<dbReference type="InterPro" id="IPR028098">
    <property type="entry name" value="Glyco_trans_4-like_N"/>
</dbReference>
<evidence type="ECO:0000313" key="6">
    <source>
        <dbReference type="Proteomes" id="UP000196293"/>
    </source>
</evidence>
<dbReference type="EMBL" id="NFLS01000039">
    <property type="protein sequence ID" value="OUQ54446.1"/>
    <property type="molecule type" value="Genomic_DNA"/>
</dbReference>
<evidence type="ECO:0008006" key="7">
    <source>
        <dbReference type="Google" id="ProtNLM"/>
    </source>
</evidence>
<comment type="caution">
    <text evidence="4">The sequence shown here is derived from an EMBL/GenBank/DDBJ whole genome shotgun (WGS) entry which is preliminary data.</text>
</comment>
<dbReference type="InterPro" id="IPR001296">
    <property type="entry name" value="Glyco_trans_1"/>
</dbReference>
<organism evidence="4 5">
    <name type="scientific">Lactobacillus gallinarum</name>
    <dbReference type="NCBI Taxonomy" id="52242"/>
    <lineage>
        <taxon>Bacteria</taxon>
        <taxon>Bacillati</taxon>
        <taxon>Bacillota</taxon>
        <taxon>Bacilli</taxon>
        <taxon>Lactobacillales</taxon>
        <taxon>Lactobacillaceae</taxon>
        <taxon>Lactobacillus</taxon>
    </lineage>
</organism>
<dbReference type="GO" id="GO:0016757">
    <property type="term" value="F:glycosyltransferase activity"/>
    <property type="evidence" value="ECO:0007669"/>
    <property type="project" value="InterPro"/>
</dbReference>
<reference evidence="4" key="2">
    <citation type="journal article" date="2018" name="BMC Genomics">
        <title>Whole genome sequencing and function prediction of 133 gut anaerobes isolated from chicken caecum in pure cultures.</title>
        <authorList>
            <person name="Medvecky M."/>
            <person name="Cejkova D."/>
            <person name="Polansky O."/>
            <person name="Karasova D."/>
            <person name="Kubasova T."/>
            <person name="Cizek A."/>
            <person name="Rychlik I."/>
        </authorList>
    </citation>
    <scope>NUCLEOTIDE SEQUENCE</scope>
    <source>
        <strain evidence="4">An101</strain>
        <strain evidence="3">An115</strain>
    </source>
</reference>
<keyword evidence="6" id="KW-1185">Reference proteome</keyword>
<evidence type="ECO:0000313" key="3">
    <source>
        <dbReference type="EMBL" id="OUQ54446.1"/>
    </source>
</evidence>
<feature type="domain" description="Glycosyl transferase family 1" evidence="1">
    <location>
        <begin position="196"/>
        <end position="345"/>
    </location>
</feature>
<dbReference type="CDD" id="cd03808">
    <property type="entry name" value="GT4_CapM-like"/>
    <property type="match status" value="1"/>
</dbReference>
<evidence type="ECO:0000313" key="5">
    <source>
        <dbReference type="Proteomes" id="UP000195859"/>
    </source>
</evidence>
<reference evidence="5 6" key="1">
    <citation type="submission" date="2017-04" db="EMBL/GenBank/DDBJ databases">
        <title>Function of individual gut microbiota members based on whole genome sequencing of pure cultures obtained from chicken caecum.</title>
        <authorList>
            <person name="Medvecky M."/>
            <person name="Cejkova D."/>
            <person name="Polansky O."/>
            <person name="Karasova D."/>
            <person name="Kubasova T."/>
            <person name="Cizek A."/>
            <person name="Rychlik I."/>
        </authorList>
    </citation>
    <scope>NUCLEOTIDE SEQUENCE [LARGE SCALE GENOMIC DNA]</scope>
    <source>
        <strain evidence="5">An101</strain>
        <strain evidence="6">An115</strain>
    </source>
</reference>